<sequence>MIEIIRCTNCPNQMRMETPREGQKLKCTACHFEFKWSRAMVSVVRRDSEPARRENVPTVRRVSSPARSGNENPVFRAVSAIRRVVQPVTRDVVTAGKSDSAKALLEWYEAPDGFGTAKPLVDMTPIVELGVLPVVCSGDGRKFTQTYIKQKLGSPLRLCDNHSADSYMRMAKLNGARISEGKPRMFYDGEIDRTGWQCICGWGRVQGTSRNSFWCGNCGWENCARSVLEGRGCVATAECGNCGFIGILEEKEFGLQGHQFVARRA</sequence>
<dbReference type="EMBL" id="CADIKK010000033">
    <property type="protein sequence ID" value="CAB3802553.1"/>
    <property type="molecule type" value="Genomic_DNA"/>
</dbReference>
<reference evidence="2 3" key="1">
    <citation type="submission" date="2020-04" db="EMBL/GenBank/DDBJ databases">
        <authorList>
            <person name="De Canck E."/>
        </authorList>
    </citation>
    <scope>NUCLEOTIDE SEQUENCE [LARGE SCALE GENOMIC DNA]</scope>
    <source>
        <strain evidence="2 3">LMG 28614</strain>
    </source>
</reference>
<keyword evidence="3" id="KW-1185">Reference proteome</keyword>
<dbReference type="AlphaFoldDB" id="A0A6S7D097"/>
<dbReference type="Proteomes" id="UP000494365">
    <property type="component" value="Unassembled WGS sequence"/>
</dbReference>
<gene>
    <name evidence="2" type="ORF">LMG28614_05639</name>
</gene>
<evidence type="ECO:0000313" key="2">
    <source>
        <dbReference type="EMBL" id="CAB3802553.1"/>
    </source>
</evidence>
<feature type="region of interest" description="Disordered" evidence="1">
    <location>
        <begin position="48"/>
        <end position="70"/>
    </location>
</feature>
<dbReference type="RefSeq" id="WP_175152645.1">
    <property type="nucleotide sequence ID" value="NZ_CADIKK010000033.1"/>
</dbReference>
<name>A0A6S7D097_9BURK</name>
<protein>
    <submittedName>
        <fullName evidence="2">Uncharacterized protein</fullName>
    </submittedName>
</protein>
<proteinExistence type="predicted"/>
<evidence type="ECO:0000256" key="1">
    <source>
        <dbReference type="SAM" id="MobiDB-lite"/>
    </source>
</evidence>
<evidence type="ECO:0000313" key="3">
    <source>
        <dbReference type="Proteomes" id="UP000494365"/>
    </source>
</evidence>
<accession>A0A6S7D097</accession>
<organism evidence="2 3">
    <name type="scientific">Paraburkholderia ultramafica</name>
    <dbReference type="NCBI Taxonomy" id="1544867"/>
    <lineage>
        <taxon>Bacteria</taxon>
        <taxon>Pseudomonadati</taxon>
        <taxon>Pseudomonadota</taxon>
        <taxon>Betaproteobacteria</taxon>
        <taxon>Burkholderiales</taxon>
        <taxon>Burkholderiaceae</taxon>
        <taxon>Paraburkholderia</taxon>
    </lineage>
</organism>